<dbReference type="PANTHER" id="PTHR43648:SF1">
    <property type="entry name" value="ELECTRON TRANSFER FLAVOPROTEIN BETA SUBUNIT LYSINE METHYLTRANSFERASE"/>
    <property type="match status" value="1"/>
</dbReference>
<dbReference type="GO" id="GO:0032259">
    <property type="term" value="P:methylation"/>
    <property type="evidence" value="ECO:0007669"/>
    <property type="project" value="UniProtKB-KW"/>
</dbReference>
<organism evidence="7 8">
    <name type="scientific">Malaciobacter halophilus</name>
    <dbReference type="NCBI Taxonomy" id="197482"/>
    <lineage>
        <taxon>Bacteria</taxon>
        <taxon>Pseudomonadati</taxon>
        <taxon>Campylobacterota</taxon>
        <taxon>Epsilonproteobacteria</taxon>
        <taxon>Campylobacterales</taxon>
        <taxon>Arcobacteraceae</taxon>
        <taxon>Malaciobacter</taxon>
    </lineage>
</organism>
<reference evidence="7 8" key="1">
    <citation type="submission" date="2017-09" db="EMBL/GenBank/DDBJ databases">
        <title>Genomics of the genus Arcobacter.</title>
        <authorList>
            <person name="Perez-Cataluna A."/>
            <person name="Figueras M.J."/>
            <person name="Salas-Masso N."/>
        </authorList>
    </citation>
    <scope>NUCLEOTIDE SEQUENCE [LARGE SCALE GENOMIC DNA]</scope>
    <source>
        <strain evidence="7 8">DSM 18005</strain>
    </source>
</reference>
<dbReference type="Gene3D" id="3.40.50.150">
    <property type="entry name" value="Vaccinia Virus protein VP39"/>
    <property type="match status" value="1"/>
</dbReference>
<keyword evidence="5 6" id="KW-0949">S-adenosyl-L-methionine</keyword>
<evidence type="ECO:0000313" key="8">
    <source>
        <dbReference type="Proteomes" id="UP000233248"/>
    </source>
</evidence>
<proteinExistence type="inferred from homology"/>
<feature type="binding site" evidence="6">
    <location>
        <position position="124"/>
    </location>
    <ligand>
        <name>S-adenosyl-L-methionine</name>
        <dbReference type="ChEBI" id="CHEBI:59789"/>
    </ligand>
</feature>
<comment type="similarity">
    <text evidence="1 6">Belongs to the methyltransferase superfamily. PrmA family.</text>
</comment>
<evidence type="ECO:0000256" key="5">
    <source>
        <dbReference type="ARBA" id="ARBA00022691"/>
    </source>
</evidence>
<evidence type="ECO:0000256" key="2">
    <source>
        <dbReference type="ARBA" id="ARBA00022490"/>
    </source>
</evidence>
<feature type="binding site" evidence="6">
    <location>
        <position position="145"/>
    </location>
    <ligand>
        <name>S-adenosyl-L-methionine</name>
        <dbReference type="ChEBI" id="CHEBI:59789"/>
    </ligand>
</feature>
<sequence length="268" mass="30292">MSEYYFELKIKPEKNYEQFLELLSALTNNAIEESNDTLIARSEEDLSEVEFGIKEFAKRLNIFCETSCEKKDNQDWIKNYQQSVKAVEVGNFFIRPSWEDKKDDKIDIIIDPALSFGSGHHETTSSCILAIDQFVKKGSDVLDVGCGSGILSIAASKLGCNVDICDTDEVCIADTKENFKLNSVNFYNSWIGSANNATKKYDVVIANIVADVLVMIHKDLKKCLKDDGILIVSGILDKHLDRVLTKFKDLKELEVIHKNEWVTIVFSK</sequence>
<evidence type="ECO:0000313" key="7">
    <source>
        <dbReference type="EMBL" id="PKI79749.1"/>
    </source>
</evidence>
<dbReference type="EMBL" id="NXIF01000062">
    <property type="protein sequence ID" value="PKI79749.1"/>
    <property type="molecule type" value="Genomic_DNA"/>
</dbReference>
<protein>
    <recommendedName>
        <fullName evidence="6">Ribosomal protein L11 methyltransferase</fullName>
        <shortName evidence="6">L11 Mtase</shortName>
        <ecNumber evidence="6">2.1.1.-</ecNumber>
    </recommendedName>
</protein>
<dbReference type="InterPro" id="IPR050078">
    <property type="entry name" value="Ribosomal_L11_MeTrfase_PrmA"/>
</dbReference>
<evidence type="ECO:0000256" key="3">
    <source>
        <dbReference type="ARBA" id="ARBA00022603"/>
    </source>
</evidence>
<dbReference type="Pfam" id="PF06325">
    <property type="entry name" value="PrmA"/>
    <property type="match status" value="1"/>
</dbReference>
<dbReference type="SUPFAM" id="SSF53335">
    <property type="entry name" value="S-adenosyl-L-methionine-dependent methyltransferases"/>
    <property type="match status" value="1"/>
</dbReference>
<keyword evidence="3 6" id="KW-0489">Methyltransferase</keyword>
<dbReference type="HAMAP" id="MF_00735">
    <property type="entry name" value="Methyltr_PrmA"/>
    <property type="match status" value="1"/>
</dbReference>
<dbReference type="GO" id="GO:0016279">
    <property type="term" value="F:protein-lysine N-methyltransferase activity"/>
    <property type="evidence" value="ECO:0007669"/>
    <property type="project" value="RHEA"/>
</dbReference>
<evidence type="ECO:0000256" key="4">
    <source>
        <dbReference type="ARBA" id="ARBA00022679"/>
    </source>
</evidence>
<dbReference type="GO" id="GO:0005840">
    <property type="term" value="C:ribosome"/>
    <property type="evidence" value="ECO:0007669"/>
    <property type="project" value="UniProtKB-KW"/>
</dbReference>
<evidence type="ECO:0000256" key="6">
    <source>
        <dbReference type="HAMAP-Rule" id="MF_00735"/>
    </source>
</evidence>
<dbReference type="InterPro" id="IPR004498">
    <property type="entry name" value="Ribosomal_PrmA_MeTrfase"/>
</dbReference>
<keyword evidence="7" id="KW-0687">Ribonucleoprotein</keyword>
<keyword evidence="2 6" id="KW-0963">Cytoplasm</keyword>
<keyword evidence="8" id="KW-1185">Reference proteome</keyword>
<dbReference type="CDD" id="cd02440">
    <property type="entry name" value="AdoMet_MTases"/>
    <property type="match status" value="1"/>
</dbReference>
<dbReference type="EC" id="2.1.1.-" evidence="6"/>
<evidence type="ECO:0000256" key="1">
    <source>
        <dbReference type="ARBA" id="ARBA00009741"/>
    </source>
</evidence>
<keyword evidence="7" id="KW-0689">Ribosomal protein</keyword>
<feature type="binding site" evidence="6">
    <location>
        <position position="207"/>
    </location>
    <ligand>
        <name>S-adenosyl-L-methionine</name>
        <dbReference type="ChEBI" id="CHEBI:59789"/>
    </ligand>
</feature>
<comment type="subcellular location">
    <subcellularLocation>
        <location evidence="6">Cytoplasm</location>
    </subcellularLocation>
</comment>
<comment type="function">
    <text evidence="6">Methylates ribosomal protein L11.</text>
</comment>
<dbReference type="PIRSF" id="PIRSF000401">
    <property type="entry name" value="RPL11_MTase"/>
    <property type="match status" value="1"/>
</dbReference>
<dbReference type="GO" id="GO:0005737">
    <property type="term" value="C:cytoplasm"/>
    <property type="evidence" value="ECO:0007669"/>
    <property type="project" value="UniProtKB-SubCell"/>
</dbReference>
<gene>
    <name evidence="6" type="primary">prmA</name>
    <name evidence="7" type="ORF">CP960_12860</name>
</gene>
<accession>A0A2N1IZM7</accession>
<dbReference type="KEGG" id="ahs:AHALO_0532"/>
<name>A0A2N1IZM7_9BACT</name>
<dbReference type="NCBIfam" id="TIGR00406">
    <property type="entry name" value="prmA"/>
    <property type="match status" value="1"/>
</dbReference>
<comment type="catalytic activity">
    <reaction evidence="6">
        <text>L-lysyl-[protein] + 3 S-adenosyl-L-methionine = N(6),N(6),N(6)-trimethyl-L-lysyl-[protein] + 3 S-adenosyl-L-homocysteine + 3 H(+)</text>
        <dbReference type="Rhea" id="RHEA:54192"/>
        <dbReference type="Rhea" id="RHEA-COMP:9752"/>
        <dbReference type="Rhea" id="RHEA-COMP:13826"/>
        <dbReference type="ChEBI" id="CHEBI:15378"/>
        <dbReference type="ChEBI" id="CHEBI:29969"/>
        <dbReference type="ChEBI" id="CHEBI:57856"/>
        <dbReference type="ChEBI" id="CHEBI:59789"/>
        <dbReference type="ChEBI" id="CHEBI:61961"/>
    </reaction>
</comment>
<dbReference type="AlphaFoldDB" id="A0A2N1IZM7"/>
<keyword evidence="4 6" id="KW-0808">Transferase</keyword>
<feature type="binding site" evidence="6">
    <location>
        <position position="166"/>
    </location>
    <ligand>
        <name>S-adenosyl-L-methionine</name>
        <dbReference type="ChEBI" id="CHEBI:59789"/>
    </ligand>
</feature>
<dbReference type="InterPro" id="IPR029063">
    <property type="entry name" value="SAM-dependent_MTases_sf"/>
</dbReference>
<dbReference type="Proteomes" id="UP000233248">
    <property type="component" value="Unassembled WGS sequence"/>
</dbReference>
<comment type="caution">
    <text evidence="7">The sequence shown here is derived from an EMBL/GenBank/DDBJ whole genome shotgun (WGS) entry which is preliminary data.</text>
</comment>
<dbReference type="PANTHER" id="PTHR43648">
    <property type="entry name" value="ELECTRON TRANSFER FLAVOPROTEIN BETA SUBUNIT LYSINE METHYLTRANSFERASE"/>
    <property type="match status" value="1"/>
</dbReference>
<dbReference type="NCBIfam" id="NF001786">
    <property type="entry name" value="PRK00517.2-4"/>
    <property type="match status" value="1"/>
</dbReference>
<dbReference type="RefSeq" id="WP_101185890.1">
    <property type="nucleotide sequence ID" value="NZ_CP031218.1"/>
</dbReference>
<dbReference type="OrthoDB" id="9785995at2"/>